<dbReference type="PANTHER" id="PTHR33577:SF9">
    <property type="entry name" value="PEROXIDASE STCC"/>
    <property type="match status" value="1"/>
</dbReference>
<keyword evidence="5" id="KW-0560">Oxidoreductase</keyword>
<evidence type="ECO:0000259" key="8">
    <source>
        <dbReference type="PROSITE" id="PS51405"/>
    </source>
</evidence>
<dbReference type="Gene3D" id="1.10.489.10">
    <property type="entry name" value="Chloroperoxidase-like"/>
    <property type="match status" value="1"/>
</dbReference>
<comment type="cofactor">
    <cofactor evidence="1">
        <name>heme b</name>
        <dbReference type="ChEBI" id="CHEBI:60344"/>
    </cofactor>
</comment>
<dbReference type="EMBL" id="KV425587">
    <property type="protein sequence ID" value="KZT23229.1"/>
    <property type="molecule type" value="Genomic_DNA"/>
</dbReference>
<reference evidence="9 10" key="1">
    <citation type="journal article" date="2016" name="Mol. Biol. Evol.">
        <title>Comparative Genomics of Early-Diverging Mushroom-Forming Fungi Provides Insights into the Origins of Lignocellulose Decay Capabilities.</title>
        <authorList>
            <person name="Nagy L.G."/>
            <person name="Riley R."/>
            <person name="Tritt A."/>
            <person name="Adam C."/>
            <person name="Daum C."/>
            <person name="Floudas D."/>
            <person name="Sun H."/>
            <person name="Yadav J.S."/>
            <person name="Pangilinan J."/>
            <person name="Larsson K.H."/>
            <person name="Matsuura K."/>
            <person name="Barry K."/>
            <person name="Labutti K."/>
            <person name="Kuo R."/>
            <person name="Ohm R.A."/>
            <person name="Bhattacharya S.S."/>
            <person name="Shirouzu T."/>
            <person name="Yoshinaga Y."/>
            <person name="Martin F.M."/>
            <person name="Grigoriev I.V."/>
            <person name="Hibbett D.S."/>
        </authorList>
    </citation>
    <scope>NUCLEOTIDE SEQUENCE [LARGE SCALE GENOMIC DNA]</scope>
    <source>
        <strain evidence="9 10">HHB14362 ss-1</strain>
    </source>
</reference>
<dbReference type="GO" id="GO:0004601">
    <property type="term" value="F:peroxidase activity"/>
    <property type="evidence" value="ECO:0007669"/>
    <property type="project" value="UniProtKB-KW"/>
</dbReference>
<evidence type="ECO:0000313" key="10">
    <source>
        <dbReference type="Proteomes" id="UP000076761"/>
    </source>
</evidence>
<sequence length="190" mass="21224">MLSNALQEGLYTSLPLASFLTYGGFILLQQFGAISLTDLARHNHTEHLASLAHGDPVPWDAEYAPSAVDLELLEQLMGDANLEKGGFDVESCAKARVRREAAYAGDLDMVHAIIGRGEMALTLGILGGEDKVVPSEMLRRWFVEERFPEGWKPTRRWTLTGTLLTQLDMRIRMGRIRREMEKAKAKVKNA</sequence>
<evidence type="ECO:0000256" key="6">
    <source>
        <dbReference type="ARBA" id="ARBA00023004"/>
    </source>
</evidence>
<dbReference type="InterPro" id="IPR036851">
    <property type="entry name" value="Chloroperoxidase-like_sf"/>
</dbReference>
<evidence type="ECO:0000256" key="1">
    <source>
        <dbReference type="ARBA" id="ARBA00001970"/>
    </source>
</evidence>
<name>A0A165R2V4_9AGAM</name>
<organism evidence="9 10">
    <name type="scientific">Neolentinus lepideus HHB14362 ss-1</name>
    <dbReference type="NCBI Taxonomy" id="1314782"/>
    <lineage>
        <taxon>Eukaryota</taxon>
        <taxon>Fungi</taxon>
        <taxon>Dikarya</taxon>
        <taxon>Basidiomycota</taxon>
        <taxon>Agaricomycotina</taxon>
        <taxon>Agaricomycetes</taxon>
        <taxon>Gloeophyllales</taxon>
        <taxon>Gloeophyllaceae</taxon>
        <taxon>Neolentinus</taxon>
    </lineage>
</organism>
<dbReference type="AlphaFoldDB" id="A0A165R2V4"/>
<feature type="domain" description="Heme haloperoxidase family profile" evidence="8">
    <location>
        <begin position="1"/>
        <end position="165"/>
    </location>
</feature>
<keyword evidence="10" id="KW-1185">Reference proteome</keyword>
<accession>A0A165R2V4</accession>
<dbReference type="InParanoid" id="A0A165R2V4"/>
<dbReference type="Proteomes" id="UP000076761">
    <property type="component" value="Unassembled WGS sequence"/>
</dbReference>
<evidence type="ECO:0000256" key="5">
    <source>
        <dbReference type="ARBA" id="ARBA00023002"/>
    </source>
</evidence>
<proteinExistence type="inferred from homology"/>
<keyword evidence="3" id="KW-0349">Heme</keyword>
<dbReference type="STRING" id="1314782.A0A165R2V4"/>
<gene>
    <name evidence="9" type="ORF">NEOLEDRAFT_1136873</name>
</gene>
<comment type="similarity">
    <text evidence="7">Belongs to the chloroperoxidase family.</text>
</comment>
<keyword evidence="4" id="KW-0479">Metal-binding</keyword>
<evidence type="ECO:0000313" key="9">
    <source>
        <dbReference type="EMBL" id="KZT23229.1"/>
    </source>
</evidence>
<dbReference type="InterPro" id="IPR000028">
    <property type="entry name" value="Chloroperoxidase"/>
</dbReference>
<evidence type="ECO:0000256" key="7">
    <source>
        <dbReference type="ARBA" id="ARBA00025795"/>
    </source>
</evidence>
<dbReference type="OrthoDB" id="407298at2759"/>
<keyword evidence="6" id="KW-0408">Iron</keyword>
<keyword evidence="2" id="KW-0575">Peroxidase</keyword>
<evidence type="ECO:0000256" key="2">
    <source>
        <dbReference type="ARBA" id="ARBA00022559"/>
    </source>
</evidence>
<dbReference type="PROSITE" id="PS51405">
    <property type="entry name" value="HEME_HALOPEROXIDASE"/>
    <property type="match status" value="1"/>
</dbReference>
<dbReference type="GO" id="GO:0046872">
    <property type="term" value="F:metal ion binding"/>
    <property type="evidence" value="ECO:0007669"/>
    <property type="project" value="UniProtKB-KW"/>
</dbReference>
<evidence type="ECO:0000256" key="4">
    <source>
        <dbReference type="ARBA" id="ARBA00022723"/>
    </source>
</evidence>
<dbReference type="Pfam" id="PF01328">
    <property type="entry name" value="Peroxidase_2"/>
    <property type="match status" value="1"/>
</dbReference>
<protein>
    <recommendedName>
        <fullName evidence="8">Heme haloperoxidase family profile domain-containing protein</fullName>
    </recommendedName>
</protein>
<evidence type="ECO:0000256" key="3">
    <source>
        <dbReference type="ARBA" id="ARBA00022617"/>
    </source>
</evidence>
<dbReference type="PANTHER" id="PTHR33577">
    <property type="entry name" value="STERIGMATOCYSTIN BIOSYNTHESIS PEROXIDASE STCC-RELATED"/>
    <property type="match status" value="1"/>
</dbReference>